<reference evidence="2 3" key="1">
    <citation type="journal article" date="2020" name="ISME J.">
        <title>Comparative genomics reveals insights into cyanobacterial evolution and habitat adaptation.</title>
        <authorList>
            <person name="Chen M.Y."/>
            <person name="Teng W.K."/>
            <person name="Zhao L."/>
            <person name="Hu C.X."/>
            <person name="Zhou Y.K."/>
            <person name="Han B.P."/>
            <person name="Song L.R."/>
            <person name="Shu W.S."/>
        </authorList>
    </citation>
    <scope>NUCLEOTIDE SEQUENCE [LARGE SCALE GENOMIC DNA]</scope>
    <source>
        <strain evidence="2 3">FACHB-159</strain>
    </source>
</reference>
<keyword evidence="1" id="KW-0472">Membrane</keyword>
<comment type="caution">
    <text evidence="2">The sequence shown here is derived from an EMBL/GenBank/DDBJ whole genome shotgun (WGS) entry which is preliminary data.</text>
</comment>
<keyword evidence="1" id="KW-0812">Transmembrane</keyword>
<evidence type="ECO:0000313" key="3">
    <source>
        <dbReference type="Proteomes" id="UP000637383"/>
    </source>
</evidence>
<sequence>MTAMPAADYTYAQYLTYACSVLVDVVASWRRYREMKLSQHRREMH</sequence>
<name>A0ABR8KIN6_9NOSO</name>
<protein>
    <submittedName>
        <fullName evidence="2">Uncharacterized protein</fullName>
    </submittedName>
</protein>
<dbReference type="Proteomes" id="UP000637383">
    <property type="component" value="Unassembled WGS sequence"/>
</dbReference>
<accession>A0ABR8KIN6</accession>
<dbReference type="EMBL" id="JACJTU010000084">
    <property type="protein sequence ID" value="MBD2739427.1"/>
    <property type="molecule type" value="Genomic_DNA"/>
</dbReference>
<organism evidence="2 3">
    <name type="scientific">Nostoc paludosum FACHB-159</name>
    <dbReference type="NCBI Taxonomy" id="2692908"/>
    <lineage>
        <taxon>Bacteria</taxon>
        <taxon>Bacillati</taxon>
        <taxon>Cyanobacteriota</taxon>
        <taxon>Cyanophyceae</taxon>
        <taxon>Nostocales</taxon>
        <taxon>Nostocaceae</taxon>
        <taxon>Nostoc</taxon>
    </lineage>
</organism>
<proteinExistence type="predicted"/>
<feature type="transmembrane region" description="Helical" evidence="1">
    <location>
        <begin position="12"/>
        <end position="32"/>
    </location>
</feature>
<gene>
    <name evidence="2" type="ORF">H6H03_37150</name>
</gene>
<evidence type="ECO:0000256" key="1">
    <source>
        <dbReference type="SAM" id="Phobius"/>
    </source>
</evidence>
<keyword evidence="3" id="KW-1185">Reference proteome</keyword>
<evidence type="ECO:0000313" key="2">
    <source>
        <dbReference type="EMBL" id="MBD2739427.1"/>
    </source>
</evidence>
<keyword evidence="1" id="KW-1133">Transmembrane helix</keyword>